<keyword evidence="7" id="KW-0175">Coiled coil</keyword>
<dbReference type="InterPro" id="IPR003660">
    <property type="entry name" value="HAMP_dom"/>
</dbReference>
<accession>A0A5D6WQ49</accession>
<dbReference type="Gene3D" id="3.60.40.10">
    <property type="entry name" value="PPM-type phosphatase domain"/>
    <property type="match status" value="1"/>
</dbReference>
<dbReference type="Pfam" id="PF02743">
    <property type="entry name" value="dCache_1"/>
    <property type="match status" value="1"/>
</dbReference>
<evidence type="ECO:0000256" key="5">
    <source>
        <dbReference type="ARBA" id="ARBA00022989"/>
    </source>
</evidence>
<dbReference type="GO" id="GO:0005886">
    <property type="term" value="C:plasma membrane"/>
    <property type="evidence" value="ECO:0007669"/>
    <property type="project" value="UniProtKB-SubCell"/>
</dbReference>
<dbReference type="InterPro" id="IPR001932">
    <property type="entry name" value="PPM-type_phosphatase-like_dom"/>
</dbReference>
<evidence type="ECO:0000256" key="3">
    <source>
        <dbReference type="ARBA" id="ARBA00022692"/>
    </source>
</evidence>
<comment type="caution">
    <text evidence="10">The sequence shown here is derived from an EMBL/GenBank/DDBJ whole genome shotgun (WGS) entry which is preliminary data.</text>
</comment>
<dbReference type="Pfam" id="PF07228">
    <property type="entry name" value="SpoIIE"/>
    <property type="match status" value="1"/>
</dbReference>
<keyword evidence="11" id="KW-1185">Reference proteome</keyword>
<evidence type="ECO:0000256" key="6">
    <source>
        <dbReference type="ARBA" id="ARBA00023136"/>
    </source>
</evidence>
<feature type="transmembrane region" description="Helical" evidence="8">
    <location>
        <begin position="41"/>
        <end position="64"/>
    </location>
</feature>
<comment type="subcellular location">
    <subcellularLocation>
        <location evidence="1">Cell membrane</location>
        <topology evidence="1">Multi-pass membrane protein</topology>
    </subcellularLocation>
</comment>
<dbReference type="CDD" id="cd12912">
    <property type="entry name" value="PDC2_MCP_like"/>
    <property type="match status" value="1"/>
</dbReference>
<dbReference type="GO" id="GO:0007165">
    <property type="term" value="P:signal transduction"/>
    <property type="evidence" value="ECO:0007669"/>
    <property type="project" value="InterPro"/>
</dbReference>
<dbReference type="PROSITE" id="PS50885">
    <property type="entry name" value="HAMP"/>
    <property type="match status" value="1"/>
</dbReference>
<feature type="domain" description="HAMP" evidence="9">
    <location>
        <begin position="447"/>
        <end position="499"/>
    </location>
</feature>
<evidence type="ECO:0000256" key="4">
    <source>
        <dbReference type="ARBA" id="ARBA00022801"/>
    </source>
</evidence>
<dbReference type="SMART" id="SM00304">
    <property type="entry name" value="HAMP"/>
    <property type="match status" value="1"/>
</dbReference>
<evidence type="ECO:0000256" key="1">
    <source>
        <dbReference type="ARBA" id="ARBA00004651"/>
    </source>
</evidence>
<gene>
    <name evidence="10" type="ORF">FZ041_03685</name>
</gene>
<evidence type="ECO:0000256" key="2">
    <source>
        <dbReference type="ARBA" id="ARBA00022475"/>
    </source>
</evidence>
<keyword evidence="4" id="KW-0378">Hydrolase</keyword>
<evidence type="ECO:0000256" key="7">
    <source>
        <dbReference type="SAM" id="Coils"/>
    </source>
</evidence>
<dbReference type="Gene3D" id="3.30.450.20">
    <property type="entry name" value="PAS domain"/>
    <property type="match status" value="2"/>
</dbReference>
<sequence>MNSYKIRQAWGLLERETAMEKIKAWIRQIKAARQKSIRNQVLVLVLACGLLIFLSVSALSLYALESTRTALENHGRSVSRLVSDSVGESAEENAKDWLRQFAEAQASYIDRELEINGEDVTILAQTMTRILKHPEYYRPRQLPSSDNPEDIVSGISYIHYSPALKRQGMPAPIAQEIGLAGNIVDALEPLSLTYKNYRTSLLAASKHGYMICVDIIPGAVGKKSIFPSAAKKADFLANYDPRERPWYKQAQREDALSFTEVYLGEDGYLEVSCAMPYYDADGFAGVVSIGGSVEDIHKQVMDVAAGIKGICFALDDKGNIAFSSEQEGILAAVPEYLDIRQSGEKTLAEAAGHMVAGESDVMRVTVEGKEYYLAYAPMNKLHWSFGMLIGTDVVMAPAQQASGDVQAKMEGFEEDVQQIFLATAGKEALLLIPLLLLAFYSSGVMAARVTKPIRQLAAGVKEITAGNLNKKLDMNESNEIGHLAICFNAMTDELQRHMKELEQATAKAERAKTELEVAASIQAGMLPEAIKAERYKGQVDLTAMMHPAKVVGGDFYDFYFMDEDNLVVTIADVSDKGVPASLFMVIAKTLLKDQALMKKSAARLADIVAATNDALAASNRELMFVTTFIGVLHLPTGRFTYVNAGHNAPIRGRGQDWEYLPMAKDPILGVRSGLAFTTQQLTLARGTAVLLYTDGVTEAMDEQHEQFGEARLRQTLAAMEPGFDAAGMLNSVQAAVKGHAGAAEQSDDITMLGFVYHGPAEDEGGRQDD</sequence>
<dbReference type="Proteomes" id="UP000322783">
    <property type="component" value="Unassembled WGS sequence"/>
</dbReference>
<dbReference type="SMART" id="SM00331">
    <property type="entry name" value="PP2C_SIG"/>
    <property type="match status" value="1"/>
</dbReference>
<dbReference type="AlphaFoldDB" id="A0A5D6WQ49"/>
<dbReference type="PANTHER" id="PTHR43156:SF2">
    <property type="entry name" value="STAGE II SPORULATION PROTEIN E"/>
    <property type="match status" value="1"/>
</dbReference>
<evidence type="ECO:0000256" key="8">
    <source>
        <dbReference type="SAM" id="Phobius"/>
    </source>
</evidence>
<dbReference type="SUPFAM" id="SSF81606">
    <property type="entry name" value="PP2C-like"/>
    <property type="match status" value="1"/>
</dbReference>
<dbReference type="Pfam" id="PF00672">
    <property type="entry name" value="HAMP"/>
    <property type="match status" value="1"/>
</dbReference>
<protein>
    <submittedName>
        <fullName evidence="10">SpoIIE family protein phosphatase</fullName>
    </submittedName>
</protein>
<dbReference type="EMBL" id="VTOZ01000005">
    <property type="protein sequence ID" value="TYZ30023.1"/>
    <property type="molecule type" value="Genomic_DNA"/>
</dbReference>
<proteinExistence type="predicted"/>
<dbReference type="Gene3D" id="6.10.340.10">
    <property type="match status" value="1"/>
</dbReference>
<dbReference type="PANTHER" id="PTHR43156">
    <property type="entry name" value="STAGE II SPORULATION PROTEIN E-RELATED"/>
    <property type="match status" value="1"/>
</dbReference>
<feature type="coiled-coil region" evidence="7">
    <location>
        <begin position="487"/>
        <end position="521"/>
    </location>
</feature>
<dbReference type="CDD" id="cd06225">
    <property type="entry name" value="HAMP"/>
    <property type="match status" value="1"/>
</dbReference>
<evidence type="ECO:0000259" key="9">
    <source>
        <dbReference type="PROSITE" id="PS50885"/>
    </source>
</evidence>
<dbReference type="InterPro" id="IPR036457">
    <property type="entry name" value="PPM-type-like_dom_sf"/>
</dbReference>
<keyword evidence="3 8" id="KW-0812">Transmembrane</keyword>
<dbReference type="InterPro" id="IPR033479">
    <property type="entry name" value="dCache_1"/>
</dbReference>
<dbReference type="GO" id="GO:0016791">
    <property type="term" value="F:phosphatase activity"/>
    <property type="evidence" value="ECO:0007669"/>
    <property type="project" value="TreeGrafter"/>
</dbReference>
<dbReference type="InterPro" id="IPR052016">
    <property type="entry name" value="Bact_Sigma-Reg"/>
</dbReference>
<reference evidence="10 11" key="1">
    <citation type="submission" date="2019-08" db="EMBL/GenBank/DDBJ databases">
        <title>Selenomonas sp. mPRGC5 and Selenomonas sp. mPRGC8 isolated from ruminal fluid of dairy goat (Capra hircus).</title>
        <authorList>
            <person name="Poothong S."/>
            <person name="Nuengjamnong C."/>
            <person name="Tanasupawat S."/>
        </authorList>
    </citation>
    <scope>NUCLEOTIDE SEQUENCE [LARGE SCALE GENOMIC DNA]</scope>
    <source>
        <strain evidence="11">mPRGC8</strain>
    </source>
</reference>
<evidence type="ECO:0000313" key="10">
    <source>
        <dbReference type="EMBL" id="TYZ30023.1"/>
    </source>
</evidence>
<name>A0A5D6WQ49_9FIRM</name>
<organism evidence="10 11">
    <name type="scientific">Selenomonas caprae</name>
    <dbReference type="NCBI Taxonomy" id="2606905"/>
    <lineage>
        <taxon>Bacteria</taxon>
        <taxon>Bacillati</taxon>
        <taxon>Bacillota</taxon>
        <taxon>Negativicutes</taxon>
        <taxon>Selenomonadales</taxon>
        <taxon>Selenomonadaceae</taxon>
        <taxon>Selenomonas</taxon>
    </lineage>
</organism>
<keyword evidence="5 8" id="KW-1133">Transmembrane helix</keyword>
<evidence type="ECO:0000313" key="11">
    <source>
        <dbReference type="Proteomes" id="UP000322783"/>
    </source>
</evidence>
<keyword evidence="6 8" id="KW-0472">Membrane</keyword>
<dbReference type="SUPFAM" id="SSF158472">
    <property type="entry name" value="HAMP domain-like"/>
    <property type="match status" value="1"/>
</dbReference>
<keyword evidence="2" id="KW-1003">Cell membrane</keyword>